<keyword evidence="3" id="KW-1185">Reference proteome</keyword>
<evidence type="ECO:0000256" key="1">
    <source>
        <dbReference type="SAM" id="MobiDB-lite"/>
    </source>
</evidence>
<evidence type="ECO:0000313" key="3">
    <source>
        <dbReference type="Proteomes" id="UP000288363"/>
    </source>
</evidence>
<dbReference type="GeneID" id="55613032"/>
<feature type="region of interest" description="Disordered" evidence="1">
    <location>
        <begin position="24"/>
        <end position="46"/>
    </location>
</feature>
<accession>A0A3S9UQM8</accession>
<dbReference type="Proteomes" id="UP000288363">
    <property type="component" value="Segment"/>
</dbReference>
<name>A0A3S9UQM8_9CAUD</name>
<gene>
    <name evidence="2" type="primary">73</name>
    <name evidence="2" type="ORF">SEA_DRLUPO_73</name>
</gene>
<organism evidence="2 3">
    <name type="scientific">Mycobacterium phage DrLupo</name>
    <dbReference type="NCBI Taxonomy" id="2499037"/>
    <lineage>
        <taxon>Viruses</taxon>
        <taxon>Duplodnaviria</taxon>
        <taxon>Heunggongvirae</taxon>
        <taxon>Uroviricota</taxon>
        <taxon>Caudoviricetes</taxon>
        <taxon>Barnyardvirus</taxon>
        <taxon>Barnyardvirus drlupo</taxon>
    </lineage>
</organism>
<proteinExistence type="predicted"/>
<dbReference type="KEGG" id="vg:55613032"/>
<dbReference type="EMBL" id="MK279909">
    <property type="protein sequence ID" value="AZS12609.1"/>
    <property type="molecule type" value="Genomic_DNA"/>
</dbReference>
<reference evidence="2 3" key="1">
    <citation type="submission" date="2018-12" db="EMBL/GenBank/DDBJ databases">
        <authorList>
            <person name="Almail A."/>
            <person name="Dorhout K.E."/>
            <person name="Johnson J."/>
            <person name="Jorgensen H.J."/>
            <person name="Tolsma S."/>
            <person name="Garlena R.A."/>
            <person name="Russell D.A."/>
            <person name="Pope W.H."/>
            <person name="Jacobs-Sera D."/>
            <person name="Hatfull G.F."/>
        </authorList>
    </citation>
    <scope>NUCLEOTIDE SEQUENCE [LARGE SCALE GENOMIC DNA]</scope>
</reference>
<sequence>MSATTFRTGTSENRWVVSPRIRFSPTILRSNTPEDSDTDSKGNRVGMQDHYQQWEDKQRAMGRPYQQPIVPIPEFYCKPEDSNGDD</sequence>
<dbReference type="RefSeq" id="YP_009842771.1">
    <property type="nucleotide sequence ID" value="NC_048743.1"/>
</dbReference>
<evidence type="ECO:0000313" key="2">
    <source>
        <dbReference type="EMBL" id="AZS12609.1"/>
    </source>
</evidence>
<protein>
    <submittedName>
        <fullName evidence="2">Uncharacterized protein</fullName>
    </submittedName>
</protein>